<protein>
    <submittedName>
        <fullName evidence="4">Pentatricopeptide repeat-containing protein-like</fullName>
    </submittedName>
</protein>
<evidence type="ECO:0000313" key="4">
    <source>
        <dbReference type="EMBL" id="KAJ6831706.1"/>
    </source>
</evidence>
<evidence type="ECO:0000313" key="5">
    <source>
        <dbReference type="Proteomes" id="UP001140949"/>
    </source>
</evidence>
<organism evidence="4 5">
    <name type="scientific">Iris pallida</name>
    <name type="common">Sweet iris</name>
    <dbReference type="NCBI Taxonomy" id="29817"/>
    <lineage>
        <taxon>Eukaryota</taxon>
        <taxon>Viridiplantae</taxon>
        <taxon>Streptophyta</taxon>
        <taxon>Embryophyta</taxon>
        <taxon>Tracheophyta</taxon>
        <taxon>Spermatophyta</taxon>
        <taxon>Magnoliopsida</taxon>
        <taxon>Liliopsida</taxon>
        <taxon>Asparagales</taxon>
        <taxon>Iridaceae</taxon>
        <taxon>Iridoideae</taxon>
        <taxon>Irideae</taxon>
        <taxon>Iris</taxon>
    </lineage>
</organism>
<keyword evidence="5" id="KW-1185">Reference proteome</keyword>
<dbReference type="InterPro" id="IPR002885">
    <property type="entry name" value="PPR_rpt"/>
</dbReference>
<name>A0AAX6GSJ3_IRIPA</name>
<feature type="repeat" description="PPR" evidence="3">
    <location>
        <begin position="318"/>
        <end position="352"/>
    </location>
</feature>
<comment type="caution">
    <text evidence="4">The sequence shown here is derived from an EMBL/GenBank/DDBJ whole genome shotgun (WGS) entry which is preliminary data.</text>
</comment>
<dbReference type="Gene3D" id="1.25.40.10">
    <property type="entry name" value="Tetratricopeptide repeat domain"/>
    <property type="match status" value="2"/>
</dbReference>
<sequence length="408" mass="46774">MSWRRFHRSPPTAIFFRFNRHRLDIRARVRVLEEDDGFATRAAGERSFHGCHPLLSLCSVSTKSKYSMMPTNCIHRLFTTKGSVNQQEVMKAFKHFLSSVTDVTTLSMKEMCNIYIENLVRSGNLSDSVYLLGYLHSREIHLDLITYNILLNAANEANSFDIFTEIFKKLLLSSMPPDFTSYVNAAKAFHKMSDTNQLLKFIRDVSEITTDREPTVMNRIIFITAKSGQLDKSLLLFTELKNLKARMDTVTFNTVLLMLGRAGIVDQMLSEFRLMKDLGHSPDIITYNTLINCLRRLGRFDMCKDFAKEMGERGINFDLRTYTALIDAFGRAGHVNDAMRIFSEMRKSQCPSVYVYRAMISNLRKAGKFELALNLLEDMNSNTVKLIGPEEFKRKKKRGKLKVDLGGS</sequence>
<dbReference type="Proteomes" id="UP001140949">
    <property type="component" value="Unassembled WGS sequence"/>
</dbReference>
<dbReference type="Pfam" id="PF01535">
    <property type="entry name" value="PPR"/>
    <property type="match status" value="1"/>
</dbReference>
<evidence type="ECO:0000256" key="1">
    <source>
        <dbReference type="ARBA" id="ARBA00007626"/>
    </source>
</evidence>
<dbReference type="PROSITE" id="PS51375">
    <property type="entry name" value="PPR"/>
    <property type="match status" value="3"/>
</dbReference>
<dbReference type="AlphaFoldDB" id="A0AAX6GSJ3"/>
<dbReference type="Pfam" id="PF13041">
    <property type="entry name" value="PPR_2"/>
    <property type="match status" value="1"/>
</dbReference>
<dbReference type="InterPro" id="IPR011990">
    <property type="entry name" value="TPR-like_helical_dom_sf"/>
</dbReference>
<dbReference type="EMBL" id="JANAVB010016599">
    <property type="protein sequence ID" value="KAJ6831706.1"/>
    <property type="molecule type" value="Genomic_DNA"/>
</dbReference>
<feature type="repeat" description="PPR" evidence="3">
    <location>
        <begin position="248"/>
        <end position="282"/>
    </location>
</feature>
<reference evidence="4" key="1">
    <citation type="journal article" date="2023" name="GigaByte">
        <title>Genome assembly of the bearded iris, Iris pallida Lam.</title>
        <authorList>
            <person name="Bruccoleri R.E."/>
            <person name="Oakeley E.J."/>
            <person name="Faust A.M.E."/>
            <person name="Altorfer M."/>
            <person name="Dessus-Babus S."/>
            <person name="Burckhardt D."/>
            <person name="Oertli M."/>
            <person name="Naumann U."/>
            <person name="Petersen F."/>
            <person name="Wong J."/>
        </authorList>
    </citation>
    <scope>NUCLEOTIDE SEQUENCE</scope>
    <source>
        <strain evidence="4">GSM-AAB239-AS_SAM_17_03QT</strain>
    </source>
</reference>
<evidence type="ECO:0000256" key="3">
    <source>
        <dbReference type="PROSITE-ProRule" id="PRU00708"/>
    </source>
</evidence>
<accession>A0AAX6GSJ3</accession>
<dbReference type="PANTHER" id="PTHR47447:SF17">
    <property type="entry name" value="OS12G0638900 PROTEIN"/>
    <property type="match status" value="1"/>
</dbReference>
<keyword evidence="2" id="KW-0677">Repeat</keyword>
<evidence type="ECO:0000256" key="2">
    <source>
        <dbReference type="ARBA" id="ARBA00022737"/>
    </source>
</evidence>
<reference evidence="4" key="2">
    <citation type="submission" date="2023-04" db="EMBL/GenBank/DDBJ databases">
        <authorList>
            <person name="Bruccoleri R.E."/>
            <person name="Oakeley E.J."/>
            <person name="Faust A.-M."/>
            <person name="Dessus-Babus S."/>
            <person name="Altorfer M."/>
            <person name="Burckhardt D."/>
            <person name="Oertli M."/>
            <person name="Naumann U."/>
            <person name="Petersen F."/>
            <person name="Wong J."/>
        </authorList>
    </citation>
    <scope>NUCLEOTIDE SEQUENCE</scope>
    <source>
        <strain evidence="4">GSM-AAB239-AS_SAM_17_03QT</strain>
        <tissue evidence="4">Leaf</tissue>
    </source>
</reference>
<dbReference type="NCBIfam" id="TIGR00756">
    <property type="entry name" value="PPR"/>
    <property type="match status" value="4"/>
</dbReference>
<dbReference type="PANTHER" id="PTHR47447">
    <property type="entry name" value="OS03G0856100 PROTEIN"/>
    <property type="match status" value="1"/>
</dbReference>
<gene>
    <name evidence="4" type="ORF">M6B38_348045</name>
</gene>
<proteinExistence type="inferred from homology"/>
<comment type="similarity">
    <text evidence="1">Belongs to the PPR family. P subfamily.</text>
</comment>
<feature type="repeat" description="PPR" evidence="3">
    <location>
        <begin position="283"/>
        <end position="317"/>
    </location>
</feature>